<dbReference type="GO" id="GO:0085020">
    <property type="term" value="P:protein K6-linked ubiquitination"/>
    <property type="evidence" value="ECO:0007669"/>
    <property type="project" value="TreeGrafter"/>
</dbReference>
<keyword evidence="2 3" id="KW-0040">ANK repeat</keyword>
<dbReference type="InterPro" id="IPR002110">
    <property type="entry name" value="Ankyrin_rpt"/>
</dbReference>
<feature type="compositionally biased region" description="Pro residues" evidence="4">
    <location>
        <begin position="382"/>
        <end position="396"/>
    </location>
</feature>
<protein>
    <recommendedName>
        <fullName evidence="7">Ankyrin repeat protein</fullName>
    </recommendedName>
</protein>
<feature type="region of interest" description="Disordered" evidence="4">
    <location>
        <begin position="674"/>
        <end position="698"/>
    </location>
</feature>
<comment type="caution">
    <text evidence="5">The sequence shown here is derived from an EMBL/GenBank/DDBJ whole genome shotgun (WGS) entry which is preliminary data.</text>
</comment>
<dbReference type="GO" id="GO:0004842">
    <property type="term" value="F:ubiquitin-protein transferase activity"/>
    <property type="evidence" value="ECO:0007669"/>
    <property type="project" value="TreeGrafter"/>
</dbReference>
<proteinExistence type="predicted"/>
<dbReference type="SMART" id="SM00248">
    <property type="entry name" value="ANK"/>
    <property type="match status" value="3"/>
</dbReference>
<feature type="region of interest" description="Disordered" evidence="4">
    <location>
        <begin position="469"/>
        <end position="505"/>
    </location>
</feature>
<dbReference type="AlphaFoldDB" id="A0A8K0SGR3"/>
<feature type="region of interest" description="Disordered" evidence="4">
    <location>
        <begin position="1"/>
        <end position="218"/>
    </location>
</feature>
<feature type="compositionally biased region" description="Low complexity" evidence="4">
    <location>
        <begin position="192"/>
        <end position="208"/>
    </location>
</feature>
<dbReference type="PROSITE" id="PS50297">
    <property type="entry name" value="ANK_REP_REGION"/>
    <property type="match status" value="3"/>
</dbReference>
<evidence type="ECO:0000256" key="3">
    <source>
        <dbReference type="PROSITE-ProRule" id="PRU00023"/>
    </source>
</evidence>
<evidence type="ECO:0000256" key="2">
    <source>
        <dbReference type="ARBA" id="ARBA00023043"/>
    </source>
</evidence>
<dbReference type="Gene3D" id="1.25.40.20">
    <property type="entry name" value="Ankyrin repeat-containing domain"/>
    <property type="match status" value="1"/>
</dbReference>
<keyword evidence="6" id="KW-1185">Reference proteome</keyword>
<organism evidence="5 6">
    <name type="scientific">Stachybotrys elegans</name>
    <dbReference type="NCBI Taxonomy" id="80388"/>
    <lineage>
        <taxon>Eukaryota</taxon>
        <taxon>Fungi</taxon>
        <taxon>Dikarya</taxon>
        <taxon>Ascomycota</taxon>
        <taxon>Pezizomycotina</taxon>
        <taxon>Sordariomycetes</taxon>
        <taxon>Hypocreomycetidae</taxon>
        <taxon>Hypocreales</taxon>
        <taxon>Stachybotryaceae</taxon>
        <taxon>Stachybotrys</taxon>
    </lineage>
</organism>
<accession>A0A8K0SGR3</accession>
<reference evidence="5" key="1">
    <citation type="journal article" date="2021" name="Nat. Commun.">
        <title>Genetic determinants of endophytism in the Arabidopsis root mycobiome.</title>
        <authorList>
            <person name="Mesny F."/>
            <person name="Miyauchi S."/>
            <person name="Thiergart T."/>
            <person name="Pickel B."/>
            <person name="Atanasova L."/>
            <person name="Karlsson M."/>
            <person name="Huettel B."/>
            <person name="Barry K.W."/>
            <person name="Haridas S."/>
            <person name="Chen C."/>
            <person name="Bauer D."/>
            <person name="Andreopoulos W."/>
            <person name="Pangilinan J."/>
            <person name="LaButti K."/>
            <person name="Riley R."/>
            <person name="Lipzen A."/>
            <person name="Clum A."/>
            <person name="Drula E."/>
            <person name="Henrissat B."/>
            <person name="Kohler A."/>
            <person name="Grigoriev I.V."/>
            <person name="Martin F.M."/>
            <person name="Hacquard S."/>
        </authorList>
    </citation>
    <scope>NUCLEOTIDE SEQUENCE</scope>
    <source>
        <strain evidence="5">MPI-CAGE-CH-0235</strain>
    </source>
</reference>
<evidence type="ECO:0000256" key="1">
    <source>
        <dbReference type="ARBA" id="ARBA00022737"/>
    </source>
</evidence>
<name>A0A8K0SGR3_9HYPO</name>
<gene>
    <name evidence="5" type="ORF">B0I35DRAFT_110233</name>
</gene>
<feature type="compositionally biased region" description="Low complexity" evidence="4">
    <location>
        <begin position="416"/>
        <end position="427"/>
    </location>
</feature>
<dbReference type="InterPro" id="IPR036770">
    <property type="entry name" value="Ankyrin_rpt-contain_sf"/>
</dbReference>
<feature type="region of interest" description="Disordered" evidence="4">
    <location>
        <begin position="382"/>
        <end position="448"/>
    </location>
</feature>
<feature type="compositionally biased region" description="Low complexity" evidence="4">
    <location>
        <begin position="397"/>
        <end position="409"/>
    </location>
</feature>
<dbReference type="PROSITE" id="PS50088">
    <property type="entry name" value="ANK_REPEAT"/>
    <property type="match status" value="3"/>
</dbReference>
<feature type="repeat" description="ANK" evidence="3">
    <location>
        <begin position="613"/>
        <end position="645"/>
    </location>
</feature>
<evidence type="ECO:0000313" key="6">
    <source>
        <dbReference type="Proteomes" id="UP000813444"/>
    </source>
</evidence>
<evidence type="ECO:0000256" key="4">
    <source>
        <dbReference type="SAM" id="MobiDB-lite"/>
    </source>
</evidence>
<dbReference type="OrthoDB" id="194358at2759"/>
<feature type="repeat" description="ANK" evidence="3">
    <location>
        <begin position="680"/>
        <end position="718"/>
    </location>
</feature>
<dbReference type="SUPFAM" id="SSF48403">
    <property type="entry name" value="Ankyrin repeat"/>
    <property type="match status" value="1"/>
</dbReference>
<dbReference type="PANTHER" id="PTHR24171">
    <property type="entry name" value="ANKYRIN REPEAT DOMAIN-CONTAINING PROTEIN 39-RELATED"/>
    <property type="match status" value="1"/>
</dbReference>
<feature type="compositionally biased region" description="Low complexity" evidence="4">
    <location>
        <begin position="103"/>
        <end position="112"/>
    </location>
</feature>
<sequence length="762" mass="81272">MPTRRPSPRPAPAPSKAATPLGRASSTSRPRPGRLGSHESGISPLYPPSSQRSRSHDASRPSIPASSSRRPDAPGRRVSISPTRARGRTSERTGPIPIPSPLSPRLGPGNSPRLRPAGSRRDSYDSPHSVGGRYRRPSLTPGSPGSDNERRYSSGNMSPVGRLAAANRQYGRSPTPPRWSAGGASTPPRYKPSSQSNTPPSTSRPASGSRRHSGSGGRGKFFSSIATFAGIDALASQAGNIKDWIDWYGDISESSEEMKALATHVTTARDTVTQIQGTLEARPDLVEGKSGEKIKEQIEDAIADTNKSLKVMTDLLQELKQNDDDGHGGVMKNVENFWNSYRYKTNFEDKLKKVDADLQAQLGVLSTLMVNIYSRAIMKPAPPGSGTVPPPAPIQPVQPVQPAQPAQQPEPIPSAAVQSPPVSTQPVASPPPVAQSTSPPVQPPQVPISPPLAAPLADLSATMPVKITETHTDGSTSSVRPPGPPFHPGGRALDDDTGPPPSPSAVAMAEEGILPETTPKKTPSAGLSYPVEDHMPSPPIATGGTVPIPEAPSDHPVAPTAAVPPVEPVTAVPPEILSEEVKIDALIEATKEGDVKEVARALKYASPKSCDLRGFTPLHHAAQRDHLAVAMLLLDRGADVEAQANGGRTALHLAARKASVDMVEMLLERAKANPNAKTTDGKTPLHFAASSADNEDRERRDVLRALRDWGANPTVKNRNGETARDVAQARDYWDAASTLRRAEHKWEDEHHQNWLQRHGLMK</sequence>
<evidence type="ECO:0000313" key="5">
    <source>
        <dbReference type="EMBL" id="KAH7305922.1"/>
    </source>
</evidence>
<dbReference type="Pfam" id="PF13857">
    <property type="entry name" value="Ank_5"/>
    <property type="match status" value="1"/>
</dbReference>
<feature type="repeat" description="ANK" evidence="3">
    <location>
        <begin position="646"/>
        <end position="669"/>
    </location>
</feature>
<evidence type="ECO:0008006" key="7">
    <source>
        <dbReference type="Google" id="ProtNLM"/>
    </source>
</evidence>
<dbReference type="EMBL" id="JAGPNK010000017">
    <property type="protein sequence ID" value="KAH7305922.1"/>
    <property type="molecule type" value="Genomic_DNA"/>
</dbReference>
<dbReference type="Proteomes" id="UP000813444">
    <property type="component" value="Unassembled WGS sequence"/>
</dbReference>
<dbReference type="PANTHER" id="PTHR24171:SF9">
    <property type="entry name" value="ANKYRIN REPEAT DOMAIN-CONTAINING PROTEIN 39"/>
    <property type="match status" value="1"/>
</dbReference>
<keyword evidence="1" id="KW-0677">Repeat</keyword>